<dbReference type="AlphaFoldDB" id="A0AAD2DUU3"/>
<dbReference type="Pfam" id="PF02845">
    <property type="entry name" value="CUE"/>
    <property type="match status" value="1"/>
</dbReference>
<dbReference type="Gene3D" id="1.10.8.10">
    <property type="entry name" value="DNA helicase RuvA subunit, C-terminal domain"/>
    <property type="match status" value="1"/>
</dbReference>
<evidence type="ECO:0000313" key="3">
    <source>
        <dbReference type="Proteomes" id="UP000834106"/>
    </source>
</evidence>
<dbReference type="GO" id="GO:0043130">
    <property type="term" value="F:ubiquitin binding"/>
    <property type="evidence" value="ECO:0007669"/>
    <property type="project" value="InterPro"/>
</dbReference>
<keyword evidence="3" id="KW-1185">Reference proteome</keyword>
<dbReference type="PROSITE" id="PS51140">
    <property type="entry name" value="CUE"/>
    <property type="match status" value="1"/>
</dbReference>
<feature type="domain" description="CUE" evidence="1">
    <location>
        <begin position="90"/>
        <end position="132"/>
    </location>
</feature>
<dbReference type="SUPFAM" id="SSF46934">
    <property type="entry name" value="UBA-like"/>
    <property type="match status" value="1"/>
</dbReference>
<evidence type="ECO:0000313" key="2">
    <source>
        <dbReference type="EMBL" id="CAI9768207.1"/>
    </source>
</evidence>
<organism evidence="2 3">
    <name type="scientific">Fraxinus pennsylvanica</name>
    <dbReference type="NCBI Taxonomy" id="56036"/>
    <lineage>
        <taxon>Eukaryota</taxon>
        <taxon>Viridiplantae</taxon>
        <taxon>Streptophyta</taxon>
        <taxon>Embryophyta</taxon>
        <taxon>Tracheophyta</taxon>
        <taxon>Spermatophyta</taxon>
        <taxon>Magnoliopsida</taxon>
        <taxon>eudicotyledons</taxon>
        <taxon>Gunneridae</taxon>
        <taxon>Pentapetalae</taxon>
        <taxon>asterids</taxon>
        <taxon>lamiids</taxon>
        <taxon>Lamiales</taxon>
        <taxon>Oleaceae</taxon>
        <taxon>Oleeae</taxon>
        <taxon>Fraxinus</taxon>
    </lineage>
</organism>
<dbReference type="SMART" id="SM00546">
    <property type="entry name" value="CUE"/>
    <property type="match status" value="1"/>
</dbReference>
<reference evidence="2" key="1">
    <citation type="submission" date="2023-05" db="EMBL/GenBank/DDBJ databases">
        <authorList>
            <person name="Huff M."/>
        </authorList>
    </citation>
    <scope>NUCLEOTIDE SEQUENCE</scope>
</reference>
<gene>
    <name evidence="2" type="ORF">FPE_LOCUS15637</name>
</gene>
<accession>A0AAD2DUU3</accession>
<protein>
    <recommendedName>
        <fullName evidence="1">CUE domain-containing protein</fullName>
    </recommendedName>
</protein>
<evidence type="ECO:0000259" key="1">
    <source>
        <dbReference type="PROSITE" id="PS51140"/>
    </source>
</evidence>
<dbReference type="PANTHER" id="PTHR31245">
    <property type="entry name" value="UBIQUITIN SYSTEM COMPONENT CUE PROTEIN"/>
    <property type="match status" value="1"/>
</dbReference>
<dbReference type="Proteomes" id="UP000834106">
    <property type="component" value="Chromosome 9"/>
</dbReference>
<name>A0AAD2DUU3_9LAMI</name>
<dbReference type="InterPro" id="IPR003892">
    <property type="entry name" value="CUE"/>
</dbReference>
<dbReference type="InterPro" id="IPR009060">
    <property type="entry name" value="UBA-like_sf"/>
</dbReference>
<dbReference type="EMBL" id="OU503044">
    <property type="protein sequence ID" value="CAI9768207.1"/>
    <property type="molecule type" value="Genomic_DNA"/>
</dbReference>
<proteinExistence type="predicted"/>
<dbReference type="PANTHER" id="PTHR31245:SF20">
    <property type="entry name" value="F18B13.13 PROTEIN"/>
    <property type="match status" value="1"/>
</dbReference>
<dbReference type="CDD" id="cd14279">
    <property type="entry name" value="CUE"/>
    <property type="match status" value="1"/>
</dbReference>
<sequence length="147" mass="16211">MVYSPLAKLLAALSLPVSSYSGREKKKTGKRDSLIYSSISNLNNVCNSVQKAIFLRRDTNNVTLMSGSPLVSKKRCCSSATSPVWFSYSPSRSLIDQLKALFPDMDSELFEKVLEESGNNLDATIKSLLGLHVGYAEGAEDNWRGKR</sequence>